<keyword evidence="2" id="KW-1185">Reference proteome</keyword>
<reference evidence="1 2" key="1">
    <citation type="submission" date="2019-08" db="EMBL/GenBank/DDBJ databases">
        <authorList>
            <person name="Peeters C."/>
        </authorList>
    </citation>
    <scope>NUCLEOTIDE SEQUENCE [LARGE SCALE GENOMIC DNA]</scope>
    <source>
        <strain evidence="1 2">LMG 31012</strain>
    </source>
</reference>
<dbReference type="Proteomes" id="UP000400981">
    <property type="component" value="Unassembled WGS sequence"/>
</dbReference>
<dbReference type="EMBL" id="CABPSH010000010">
    <property type="protein sequence ID" value="VVE31134.1"/>
    <property type="molecule type" value="Genomic_DNA"/>
</dbReference>
<protein>
    <submittedName>
        <fullName evidence="1">Uncharacterized protein</fullName>
    </submittedName>
</protein>
<dbReference type="RefSeq" id="WP_150590742.1">
    <property type="nucleotide sequence ID" value="NZ_CABPSH010000010.1"/>
</dbReference>
<dbReference type="OrthoDB" id="9959504at2"/>
<evidence type="ECO:0000313" key="2">
    <source>
        <dbReference type="Proteomes" id="UP000400981"/>
    </source>
</evidence>
<proteinExistence type="predicted"/>
<name>A0A5E4X4B0_9BURK</name>
<organism evidence="1 2">
    <name type="scientific">Pandoraea eparura</name>
    <dbReference type="NCBI Taxonomy" id="2508291"/>
    <lineage>
        <taxon>Bacteria</taxon>
        <taxon>Pseudomonadati</taxon>
        <taxon>Pseudomonadota</taxon>
        <taxon>Betaproteobacteria</taxon>
        <taxon>Burkholderiales</taxon>
        <taxon>Burkholderiaceae</taxon>
        <taxon>Pandoraea</taxon>
    </lineage>
</organism>
<gene>
    <name evidence="1" type="ORF">PEP31012_03683</name>
</gene>
<dbReference type="AlphaFoldDB" id="A0A5E4X4B0"/>
<sequence>MQTIATAANKKFFAGQKVVIGNTSIINDRKYVGLTGTVDFEFDTLVYVFVRAKGQRADRCICMHRDSLTLAS</sequence>
<evidence type="ECO:0000313" key="1">
    <source>
        <dbReference type="EMBL" id="VVE31134.1"/>
    </source>
</evidence>
<accession>A0A5E4X4B0</accession>